<sequence length="186" mass="20484">MNMIDLLETSPVIAAVKNESGLENCLKTDCRVVFLLFGTICDVAELVDRVKESGKIAIVHVDLIQGLSSKEVAVDFIRRNTRADGIISTKSPIVKHAKELGMICIQRTFVVDSMALSTLKKQIESFHPDAIEIMPGVMPRVIQKIRQETELPLIAGGLLSDKKDIMAAFEAGADAVSTTREELWYV</sequence>
<dbReference type="RefSeq" id="WP_031471957.1">
    <property type="nucleotide sequence ID" value="NZ_FOZC01000004.1"/>
</dbReference>
<dbReference type="SUPFAM" id="SSF110391">
    <property type="entry name" value="GlpP-like"/>
    <property type="match status" value="1"/>
</dbReference>
<dbReference type="GO" id="GO:0006355">
    <property type="term" value="P:regulation of DNA-templated transcription"/>
    <property type="evidence" value="ECO:0007669"/>
    <property type="project" value="InterPro"/>
</dbReference>
<dbReference type="AlphaFoldDB" id="A0A1I6IYU6"/>
<dbReference type="PIRSF" id="PIRSF016897">
    <property type="entry name" value="GlpP"/>
    <property type="match status" value="1"/>
</dbReference>
<dbReference type="PANTHER" id="PTHR35787">
    <property type="entry name" value="GLYCEROL UPTAKE OPERON ANTITERMINATOR REGULATORY PROTEIN"/>
    <property type="match status" value="1"/>
</dbReference>
<organism evidence="1 2">
    <name type="scientific">[Clostridium] aminophilum</name>
    <dbReference type="NCBI Taxonomy" id="1526"/>
    <lineage>
        <taxon>Bacteria</taxon>
        <taxon>Bacillati</taxon>
        <taxon>Bacillota</taxon>
        <taxon>Clostridia</taxon>
        <taxon>Lachnospirales</taxon>
        <taxon>Lachnospiraceae</taxon>
    </lineage>
</organism>
<dbReference type="EMBL" id="FOZC01000004">
    <property type="protein sequence ID" value="SFR71887.1"/>
    <property type="molecule type" value="Genomic_DNA"/>
</dbReference>
<proteinExistence type="predicted"/>
<accession>A0A1I6IYU6</accession>
<reference evidence="1 2" key="1">
    <citation type="submission" date="2016-10" db="EMBL/GenBank/DDBJ databases">
        <authorList>
            <person name="de Groot N.N."/>
        </authorList>
    </citation>
    <scope>NUCLEOTIDE SEQUENCE [LARGE SCALE GENOMIC DNA]</scope>
    <source>
        <strain evidence="1 2">F</strain>
    </source>
</reference>
<evidence type="ECO:0000313" key="1">
    <source>
        <dbReference type="EMBL" id="SFR71887.1"/>
    </source>
</evidence>
<dbReference type="Pfam" id="PF04309">
    <property type="entry name" value="G3P_antiterm"/>
    <property type="match status" value="1"/>
</dbReference>
<dbReference type="GO" id="GO:0006071">
    <property type="term" value="P:glycerol metabolic process"/>
    <property type="evidence" value="ECO:0007669"/>
    <property type="project" value="InterPro"/>
</dbReference>
<dbReference type="InterPro" id="IPR006699">
    <property type="entry name" value="GlpP"/>
</dbReference>
<dbReference type="InterPro" id="IPR013785">
    <property type="entry name" value="Aldolase_TIM"/>
</dbReference>
<dbReference type="Gene3D" id="3.20.20.70">
    <property type="entry name" value="Aldolase class I"/>
    <property type="match status" value="1"/>
</dbReference>
<dbReference type="PANTHER" id="PTHR35787:SF1">
    <property type="entry name" value="GLYCEROL UPTAKE OPERON ANTITERMINATOR REGULATORY PROTEIN"/>
    <property type="match status" value="1"/>
</dbReference>
<evidence type="ECO:0000313" key="2">
    <source>
        <dbReference type="Proteomes" id="UP000214760"/>
    </source>
</evidence>
<name>A0A1I6IYU6_9FIRM</name>
<protein>
    <submittedName>
        <fullName evidence="1">Glycerol-3-phosphate responsive antiterminator (mRNA-binding)</fullName>
    </submittedName>
</protein>
<dbReference type="Proteomes" id="UP000214760">
    <property type="component" value="Unassembled WGS sequence"/>
</dbReference>
<gene>
    <name evidence="1" type="ORF">SAMN02910262_01006</name>
</gene>